<dbReference type="GO" id="GO:0000976">
    <property type="term" value="F:transcription cis-regulatory region binding"/>
    <property type="evidence" value="ECO:0007669"/>
    <property type="project" value="TreeGrafter"/>
</dbReference>
<comment type="similarity">
    <text evidence="1">Belongs to the LysR transcriptional regulatory family.</text>
</comment>
<dbReference type="PROSITE" id="PS50931">
    <property type="entry name" value="HTH_LYSR"/>
    <property type="match status" value="1"/>
</dbReference>
<evidence type="ECO:0000256" key="1">
    <source>
        <dbReference type="ARBA" id="ARBA00009437"/>
    </source>
</evidence>
<dbReference type="InterPro" id="IPR036388">
    <property type="entry name" value="WH-like_DNA-bd_sf"/>
</dbReference>
<dbReference type="Gene3D" id="3.40.190.10">
    <property type="entry name" value="Periplasmic binding protein-like II"/>
    <property type="match status" value="2"/>
</dbReference>
<dbReference type="GO" id="GO:0003700">
    <property type="term" value="F:DNA-binding transcription factor activity"/>
    <property type="evidence" value="ECO:0007669"/>
    <property type="project" value="InterPro"/>
</dbReference>
<accession>A0AAC9Z867</accession>
<proteinExistence type="inferred from homology"/>
<dbReference type="InterPro" id="IPR000847">
    <property type="entry name" value="LysR_HTH_N"/>
</dbReference>
<feature type="domain" description="HTH lysR-type" evidence="5">
    <location>
        <begin position="11"/>
        <end position="68"/>
    </location>
</feature>
<keyword evidence="4" id="KW-0804">Transcription</keyword>
<keyword evidence="2" id="KW-0805">Transcription regulation</keyword>
<evidence type="ECO:0000313" key="7">
    <source>
        <dbReference type="Proteomes" id="UP000217545"/>
    </source>
</evidence>
<evidence type="ECO:0000256" key="4">
    <source>
        <dbReference type="ARBA" id="ARBA00023163"/>
    </source>
</evidence>
<dbReference type="GeneID" id="31845582"/>
<evidence type="ECO:0000313" key="6">
    <source>
        <dbReference type="EMBL" id="ATF05233.1"/>
    </source>
</evidence>
<gene>
    <name evidence="6" type="ORF">PhaeoP63_01142</name>
</gene>
<dbReference type="InterPro" id="IPR005119">
    <property type="entry name" value="LysR_subst-bd"/>
</dbReference>
<keyword evidence="3" id="KW-0238">DNA-binding</keyword>
<evidence type="ECO:0000256" key="2">
    <source>
        <dbReference type="ARBA" id="ARBA00023015"/>
    </source>
</evidence>
<dbReference type="PANTHER" id="PTHR30126:SF40">
    <property type="entry name" value="HTH-TYPE TRANSCRIPTIONAL REGULATOR GLTR"/>
    <property type="match status" value="1"/>
</dbReference>
<dbReference type="RefSeq" id="WP_024096620.1">
    <property type="nucleotide sequence ID" value="NZ_CP010588.1"/>
</dbReference>
<sequence length="334" mass="36725">MSRSKPSDQLPDFSLLRNFCVIAGSASLTEAAAKCDLSQPALSQQLQRLEAALGVLLIERNTRPIRLTRAGKRLAEGLPSQLQDLVRLVEHVRSTPNVSRKKLRIAMPDSMSCTMGAEFLSVATSLADSVELSAGISPWADDALLGRSFDLMVDSLPYDTLGYVNPAKIFIDPYVLVYPASLPRKRPEDFVVTDPQIAYAPTTKFGVRAARIARQLGADTEPAFSFDSSQSLLRFVQVGYGWAVTSVLCLYQTPAALRDLSIFLAPPEACRTLMLLSRTEEMQELSQDVNQRLVKVFKELVDGPWQKMSPEAASYLRLANPDIFSDPDTPLSNG</sequence>
<name>A0AAC9Z867_9RHOB</name>
<dbReference type="PANTHER" id="PTHR30126">
    <property type="entry name" value="HTH-TYPE TRANSCRIPTIONAL REGULATOR"/>
    <property type="match status" value="1"/>
</dbReference>
<dbReference type="Gene3D" id="1.10.10.10">
    <property type="entry name" value="Winged helix-like DNA-binding domain superfamily/Winged helix DNA-binding domain"/>
    <property type="match status" value="1"/>
</dbReference>
<reference evidence="6 7" key="1">
    <citation type="journal article" date="2017" name="Front. Microbiol.">
        <title>Phaeobacter piscinae sp. nov., a species of the Roseobacter group and potential aquaculture probiont.</title>
        <authorList>
            <person name="Sonnenschein E.C."/>
            <person name="Phippen C.B.W."/>
            <person name="Nielsen K.F."/>
            <person name="Mateiu R.V."/>
            <person name="Melchiorsen J."/>
            <person name="Gram L."/>
            <person name="Overmann J."/>
            <person name="Freese H.M."/>
        </authorList>
    </citation>
    <scope>NUCLEOTIDE SEQUENCE [LARGE SCALE GENOMIC DNA]</scope>
    <source>
        <strain evidence="6 7">P63</strain>
    </source>
</reference>
<protein>
    <submittedName>
        <fullName evidence="6">Transcriptional regulator, LysR family</fullName>
    </submittedName>
</protein>
<dbReference type="EMBL" id="CP010784">
    <property type="protein sequence ID" value="ATF05233.1"/>
    <property type="molecule type" value="Genomic_DNA"/>
</dbReference>
<dbReference type="PRINTS" id="PR00039">
    <property type="entry name" value="HTHLYSR"/>
</dbReference>
<dbReference type="FunFam" id="1.10.10.10:FF:000001">
    <property type="entry name" value="LysR family transcriptional regulator"/>
    <property type="match status" value="1"/>
</dbReference>
<dbReference type="Pfam" id="PF03466">
    <property type="entry name" value="LysR_substrate"/>
    <property type="match status" value="1"/>
</dbReference>
<evidence type="ECO:0000256" key="3">
    <source>
        <dbReference type="ARBA" id="ARBA00023125"/>
    </source>
</evidence>
<dbReference type="InterPro" id="IPR036390">
    <property type="entry name" value="WH_DNA-bd_sf"/>
</dbReference>
<dbReference type="SUPFAM" id="SSF53850">
    <property type="entry name" value="Periplasmic binding protein-like II"/>
    <property type="match status" value="1"/>
</dbReference>
<dbReference type="Proteomes" id="UP000217545">
    <property type="component" value="Chromosome"/>
</dbReference>
<organism evidence="6 7">
    <name type="scientific">Phaeobacter gallaeciensis</name>
    <dbReference type="NCBI Taxonomy" id="60890"/>
    <lineage>
        <taxon>Bacteria</taxon>
        <taxon>Pseudomonadati</taxon>
        <taxon>Pseudomonadota</taxon>
        <taxon>Alphaproteobacteria</taxon>
        <taxon>Rhodobacterales</taxon>
        <taxon>Roseobacteraceae</taxon>
        <taxon>Phaeobacter</taxon>
    </lineage>
</organism>
<evidence type="ECO:0000259" key="5">
    <source>
        <dbReference type="PROSITE" id="PS50931"/>
    </source>
</evidence>
<dbReference type="AlphaFoldDB" id="A0AAC9Z867"/>
<dbReference type="SUPFAM" id="SSF46785">
    <property type="entry name" value="Winged helix' DNA-binding domain"/>
    <property type="match status" value="1"/>
</dbReference>
<dbReference type="Pfam" id="PF00126">
    <property type="entry name" value="HTH_1"/>
    <property type="match status" value="1"/>
</dbReference>